<keyword evidence="11" id="KW-1185">Reference proteome</keyword>
<sequence>MEFARNFLVTFLLVVDFTLITPQNQNPVINTDCIVIENRIPENNTHPLFHLLQPEVQLKDGNLASVVERNTLGNALKSCYFSSSAVALILFVGFEDDLMDVIKKISEDVQQHRKTKRQSNCKIFLFGQTQISNSNETLFIDLLSTSLPTPFPFDISSDFYVVFNVNDAITSIQQPKIWEIYSAKQRIFVQPLESEYSLNDEINIMHHLLFHIKPTKTIRRQNLQGIQLVVAAYLNREDENDDMYEVMVGKNENGEDMYVSGLSVSIWDDIRTATNFTDKTLKLYFEGDNYFETTFTSEQVYFDINLFHLGVTRNRTKVAQPLHPTFYDGVHAIFSQPSDKKNIYGKPFTLEMWLTLLSAWILIFLSFQLFLHLQSRKMFQSTSATIKIKYLKVESGKPNKPTIHEELTVCPYAPFETSLWCVGTICQQGWYKLPKPTPIRLILITGLFLSVTCYAAFTGKLVSDLYDVSKPIKSLKSLMEYTDRIYLIAGSDTSYDVLEGLSSSDPHLIQKVRFSSGDKILSKLLEVPGRACVITWTDNVDTKVRERFRKTRSGKESILNSQADAFSCAKLCSFSFQGTSSLYVPKDSELEQLFNYR</sequence>
<proteinExistence type="predicted"/>
<gene>
    <name evidence="10" type="ORF">ODALV1_LOCUS20389</name>
</gene>
<dbReference type="Proteomes" id="UP001642540">
    <property type="component" value="Unassembled WGS sequence"/>
</dbReference>
<comment type="subcellular location">
    <subcellularLocation>
        <location evidence="1">Cell membrane</location>
        <topology evidence="1">Multi-pass membrane protein</topology>
    </subcellularLocation>
</comment>
<evidence type="ECO:0000256" key="2">
    <source>
        <dbReference type="ARBA" id="ARBA00022475"/>
    </source>
</evidence>
<name>A0ABP1R9M3_9HEXA</name>
<evidence type="ECO:0008006" key="12">
    <source>
        <dbReference type="Google" id="ProtNLM"/>
    </source>
</evidence>
<protein>
    <recommendedName>
        <fullName evidence="12">Ionotropic receptor</fullName>
    </recommendedName>
</protein>
<keyword evidence="7" id="KW-0325">Glycoprotein</keyword>
<feature type="chain" id="PRO_5045509159" description="Ionotropic receptor" evidence="9">
    <location>
        <begin position="23"/>
        <end position="597"/>
    </location>
</feature>
<keyword evidence="4 8" id="KW-1133">Transmembrane helix</keyword>
<dbReference type="PANTHER" id="PTHR42643">
    <property type="entry name" value="IONOTROPIC RECEPTOR 20A-RELATED"/>
    <property type="match status" value="1"/>
</dbReference>
<feature type="transmembrane region" description="Helical" evidence="8">
    <location>
        <begin position="352"/>
        <end position="371"/>
    </location>
</feature>
<keyword evidence="9" id="KW-0732">Signal</keyword>
<keyword evidence="3 8" id="KW-0812">Transmembrane</keyword>
<evidence type="ECO:0000256" key="9">
    <source>
        <dbReference type="SAM" id="SignalP"/>
    </source>
</evidence>
<evidence type="ECO:0000256" key="6">
    <source>
        <dbReference type="ARBA" id="ARBA00023170"/>
    </source>
</evidence>
<keyword evidence="5 8" id="KW-0472">Membrane</keyword>
<feature type="signal peptide" evidence="9">
    <location>
        <begin position="1"/>
        <end position="22"/>
    </location>
</feature>
<dbReference type="EMBL" id="CAXLJM020000068">
    <property type="protein sequence ID" value="CAL8123946.1"/>
    <property type="molecule type" value="Genomic_DNA"/>
</dbReference>
<evidence type="ECO:0000256" key="8">
    <source>
        <dbReference type="SAM" id="Phobius"/>
    </source>
</evidence>
<evidence type="ECO:0000313" key="11">
    <source>
        <dbReference type="Proteomes" id="UP001642540"/>
    </source>
</evidence>
<dbReference type="PANTHER" id="PTHR42643:SF24">
    <property type="entry name" value="IONOTROPIC RECEPTOR 60A"/>
    <property type="match status" value="1"/>
</dbReference>
<keyword evidence="6" id="KW-0675">Receptor</keyword>
<evidence type="ECO:0000256" key="7">
    <source>
        <dbReference type="ARBA" id="ARBA00023180"/>
    </source>
</evidence>
<dbReference type="Gene3D" id="1.10.287.70">
    <property type="match status" value="1"/>
</dbReference>
<evidence type="ECO:0000256" key="4">
    <source>
        <dbReference type="ARBA" id="ARBA00022989"/>
    </source>
</evidence>
<evidence type="ECO:0000256" key="5">
    <source>
        <dbReference type="ARBA" id="ARBA00023136"/>
    </source>
</evidence>
<dbReference type="InterPro" id="IPR052192">
    <property type="entry name" value="Insect_Ionotropic_Sensory_Rcpt"/>
</dbReference>
<accession>A0ABP1R9M3</accession>
<reference evidence="10 11" key="1">
    <citation type="submission" date="2024-08" db="EMBL/GenBank/DDBJ databases">
        <authorList>
            <person name="Cucini C."/>
            <person name="Frati F."/>
        </authorList>
    </citation>
    <scope>NUCLEOTIDE SEQUENCE [LARGE SCALE GENOMIC DNA]</scope>
</reference>
<feature type="transmembrane region" description="Helical" evidence="8">
    <location>
        <begin position="439"/>
        <end position="457"/>
    </location>
</feature>
<keyword evidence="2" id="KW-1003">Cell membrane</keyword>
<evidence type="ECO:0000256" key="3">
    <source>
        <dbReference type="ARBA" id="ARBA00022692"/>
    </source>
</evidence>
<evidence type="ECO:0000313" key="10">
    <source>
        <dbReference type="EMBL" id="CAL8123946.1"/>
    </source>
</evidence>
<evidence type="ECO:0000256" key="1">
    <source>
        <dbReference type="ARBA" id="ARBA00004651"/>
    </source>
</evidence>
<comment type="caution">
    <text evidence="10">The sequence shown here is derived from an EMBL/GenBank/DDBJ whole genome shotgun (WGS) entry which is preliminary data.</text>
</comment>
<organism evidence="10 11">
    <name type="scientific">Orchesella dallaii</name>
    <dbReference type="NCBI Taxonomy" id="48710"/>
    <lineage>
        <taxon>Eukaryota</taxon>
        <taxon>Metazoa</taxon>
        <taxon>Ecdysozoa</taxon>
        <taxon>Arthropoda</taxon>
        <taxon>Hexapoda</taxon>
        <taxon>Collembola</taxon>
        <taxon>Entomobryomorpha</taxon>
        <taxon>Entomobryoidea</taxon>
        <taxon>Orchesellidae</taxon>
        <taxon>Orchesellinae</taxon>
        <taxon>Orchesella</taxon>
    </lineage>
</organism>